<evidence type="ECO:0000313" key="2">
    <source>
        <dbReference type="EMBL" id="PSS27714.1"/>
    </source>
</evidence>
<dbReference type="RefSeq" id="XP_024725239.1">
    <property type="nucleotide sequence ID" value="XM_024867246.1"/>
</dbReference>
<dbReference type="GeneID" id="36575327"/>
<reference evidence="2 3" key="1">
    <citation type="journal article" date="2018" name="New Phytol.">
        <title>Comparative genomics and transcriptomics depict ericoid mycorrhizal fungi as versatile saprotrophs and plant mutualists.</title>
        <authorList>
            <person name="Martino E."/>
            <person name="Morin E."/>
            <person name="Grelet G.A."/>
            <person name="Kuo A."/>
            <person name="Kohler A."/>
            <person name="Daghino S."/>
            <person name="Barry K.W."/>
            <person name="Cichocki N."/>
            <person name="Clum A."/>
            <person name="Dockter R.B."/>
            <person name="Hainaut M."/>
            <person name="Kuo R.C."/>
            <person name="LaButti K."/>
            <person name="Lindahl B.D."/>
            <person name="Lindquist E.A."/>
            <person name="Lipzen A."/>
            <person name="Khouja H.R."/>
            <person name="Magnuson J."/>
            <person name="Murat C."/>
            <person name="Ohm R.A."/>
            <person name="Singer S.W."/>
            <person name="Spatafora J.W."/>
            <person name="Wang M."/>
            <person name="Veneault-Fourrey C."/>
            <person name="Henrissat B."/>
            <person name="Grigoriev I.V."/>
            <person name="Martin F.M."/>
            <person name="Perotto S."/>
        </authorList>
    </citation>
    <scope>NUCLEOTIDE SEQUENCE [LARGE SCALE GENOMIC DNA]</scope>
    <source>
        <strain evidence="2 3">ATCC 22711</strain>
    </source>
</reference>
<feature type="compositionally biased region" description="Basic and acidic residues" evidence="1">
    <location>
        <begin position="180"/>
        <end position="191"/>
    </location>
</feature>
<name>A0A2T3BEB1_AMORE</name>
<keyword evidence="3" id="KW-1185">Reference proteome</keyword>
<feature type="region of interest" description="Disordered" evidence="1">
    <location>
        <begin position="122"/>
        <end position="192"/>
    </location>
</feature>
<dbReference type="OrthoDB" id="4227485at2759"/>
<feature type="compositionally biased region" description="Polar residues" evidence="1">
    <location>
        <begin position="50"/>
        <end position="59"/>
    </location>
</feature>
<accession>A0A2T3BEB1</accession>
<proteinExistence type="predicted"/>
<dbReference type="InParanoid" id="A0A2T3BEB1"/>
<dbReference type="STRING" id="857342.A0A2T3BEB1"/>
<evidence type="ECO:0000256" key="1">
    <source>
        <dbReference type="SAM" id="MobiDB-lite"/>
    </source>
</evidence>
<sequence length="305" mass="35906">MIATNKEKASHKIYIESILADASGKQKGFSAQTNDYQQLVRELVAKDPSSDTAGDSQAIISDESGGRQERLEWERLEQERLAITEQERLEKEMLEWARLEQEKRDQERLEWAKLQESFAQKLREQEKIDQEEQEQENREQEQENRDLDKRRIERQGRERREQGRWEQEKTIESEGGLAAERTEPRPRRRQDPTPLAQTLDLVWIMFKGRERGVWRTAHRLHVYSSDSSEVERIAVKYIRKREQIRVYDTDLNILTPQICFQAAIANRSNMLLLIPAREIDINEELEASVSQMLSESDSQIETGIQ</sequence>
<feature type="compositionally biased region" description="Basic and acidic residues" evidence="1">
    <location>
        <begin position="122"/>
        <end position="172"/>
    </location>
</feature>
<dbReference type="AlphaFoldDB" id="A0A2T3BEB1"/>
<protein>
    <submittedName>
        <fullName evidence="2">Uncharacterized protein</fullName>
    </submittedName>
</protein>
<dbReference type="Proteomes" id="UP000241818">
    <property type="component" value="Unassembled WGS sequence"/>
</dbReference>
<gene>
    <name evidence="2" type="ORF">M430DRAFT_38457</name>
</gene>
<feature type="region of interest" description="Disordered" evidence="1">
    <location>
        <begin position="46"/>
        <end position="67"/>
    </location>
</feature>
<evidence type="ECO:0000313" key="3">
    <source>
        <dbReference type="Proteomes" id="UP000241818"/>
    </source>
</evidence>
<organism evidence="2 3">
    <name type="scientific">Amorphotheca resinae ATCC 22711</name>
    <dbReference type="NCBI Taxonomy" id="857342"/>
    <lineage>
        <taxon>Eukaryota</taxon>
        <taxon>Fungi</taxon>
        <taxon>Dikarya</taxon>
        <taxon>Ascomycota</taxon>
        <taxon>Pezizomycotina</taxon>
        <taxon>Leotiomycetes</taxon>
        <taxon>Helotiales</taxon>
        <taxon>Amorphothecaceae</taxon>
        <taxon>Amorphotheca</taxon>
    </lineage>
</organism>
<dbReference type="EMBL" id="KZ679006">
    <property type="protein sequence ID" value="PSS27714.1"/>
    <property type="molecule type" value="Genomic_DNA"/>
</dbReference>